<gene>
    <name evidence="2" type="ORF">GA0070622_0419</name>
</gene>
<protein>
    <recommendedName>
        <fullName evidence="4">WD40-like Beta Propeller Repeat</fullName>
    </recommendedName>
</protein>
<keyword evidence="1" id="KW-1133">Transmembrane helix</keyword>
<keyword evidence="1" id="KW-0472">Membrane</keyword>
<dbReference type="OrthoDB" id="4855658at2"/>
<dbReference type="STRING" id="946078.GA0070622_0419"/>
<feature type="transmembrane region" description="Helical" evidence="1">
    <location>
        <begin position="39"/>
        <end position="58"/>
    </location>
</feature>
<accession>A0A1A9B3H2</accession>
<dbReference type="Proteomes" id="UP000199558">
    <property type="component" value="Unassembled WGS sequence"/>
</dbReference>
<evidence type="ECO:0000256" key="1">
    <source>
        <dbReference type="SAM" id="Phobius"/>
    </source>
</evidence>
<dbReference type="RefSeq" id="WP_091566188.1">
    <property type="nucleotide sequence ID" value="NZ_FLRH01000003.1"/>
</dbReference>
<name>A0A1A9B3H2_9ACTN</name>
<dbReference type="SUPFAM" id="SSF82171">
    <property type="entry name" value="DPP6 N-terminal domain-like"/>
    <property type="match status" value="1"/>
</dbReference>
<evidence type="ECO:0000313" key="2">
    <source>
        <dbReference type="EMBL" id="SBT63467.1"/>
    </source>
</evidence>
<evidence type="ECO:0008006" key="4">
    <source>
        <dbReference type="Google" id="ProtNLM"/>
    </source>
</evidence>
<reference evidence="3" key="1">
    <citation type="submission" date="2016-06" db="EMBL/GenBank/DDBJ databases">
        <authorList>
            <person name="Varghese N."/>
            <person name="Submissions Spin"/>
        </authorList>
    </citation>
    <scope>NUCLEOTIDE SEQUENCE [LARGE SCALE GENOMIC DNA]</scope>
    <source>
        <strain evidence="3">DSM 45794</strain>
    </source>
</reference>
<proteinExistence type="predicted"/>
<keyword evidence="1" id="KW-0812">Transmembrane</keyword>
<organism evidence="2 3">
    <name type="scientific">Micromonospora sediminicola</name>
    <dbReference type="NCBI Taxonomy" id="946078"/>
    <lineage>
        <taxon>Bacteria</taxon>
        <taxon>Bacillati</taxon>
        <taxon>Actinomycetota</taxon>
        <taxon>Actinomycetes</taxon>
        <taxon>Micromonosporales</taxon>
        <taxon>Micromonosporaceae</taxon>
        <taxon>Micromonospora</taxon>
    </lineage>
</organism>
<keyword evidence="3" id="KW-1185">Reference proteome</keyword>
<sequence length="389" mass="40803">MNDPDLTRLLTRAAEDVRPTRPAATGWERARRVRRARRAAGAVALAVALVTGGTAALLHRAAPAPTHPVVRPDPSAPPVQQPPLELDLVADPLGRLGDRVAAPLSARPVDRALALRQPVEPKTGEAGPVRVLGDDGLVRELDVVTLAPTRDASGNEAAPLKPGSLSPDGRTAAFAQTGEVVVVDLTDASVRRYPLAGYLEHVVWAGDRLLVGDNDTAYELDRGSGKARELPVDPWGLVVPEPGRPGDLLALGGAEDGLSVRRYPGTGGTPQQHQVGTDGLPPGYRLDEVYGRGWQRGDRIAQAGWTTTGSMGGAEGVAVVDARTGAVTRLLDLGREDRAKACCGVLGWSADGAVLFRSDPTGLARWRPETGEVDLVARDVAGPVSLPAR</sequence>
<evidence type="ECO:0000313" key="3">
    <source>
        <dbReference type="Proteomes" id="UP000199558"/>
    </source>
</evidence>
<dbReference type="EMBL" id="FLRH01000003">
    <property type="protein sequence ID" value="SBT63467.1"/>
    <property type="molecule type" value="Genomic_DNA"/>
</dbReference>
<dbReference type="AlphaFoldDB" id="A0A1A9B3H2"/>